<evidence type="ECO:0000313" key="2">
    <source>
        <dbReference type="Proteomes" id="UP000319160"/>
    </source>
</evidence>
<gene>
    <name evidence="1" type="ORF">FHL15_005350</name>
</gene>
<dbReference type="AlphaFoldDB" id="A0A553I0E5"/>
<proteinExistence type="predicted"/>
<reference evidence="2" key="1">
    <citation type="submission" date="2019-06" db="EMBL/GenBank/DDBJ databases">
        <title>Draft genome sequence of the griseofulvin-producing fungus Xylaria cubensis strain G536.</title>
        <authorList>
            <person name="Mead M.E."/>
            <person name="Raja H.A."/>
            <person name="Steenwyk J.L."/>
            <person name="Knowles S.L."/>
            <person name="Oberlies N.H."/>
            <person name="Rokas A."/>
        </authorList>
    </citation>
    <scope>NUCLEOTIDE SEQUENCE [LARGE SCALE GENOMIC DNA]</scope>
    <source>
        <strain evidence="2">G536</strain>
    </source>
</reference>
<dbReference type="OrthoDB" id="4620575at2759"/>
<evidence type="ECO:0000313" key="1">
    <source>
        <dbReference type="EMBL" id="TRX93674.1"/>
    </source>
</evidence>
<sequence length="97" mass="11222">MPAQAIFRARYTDEEALAGLLFERFPTQGFQIKEETREIELAVTKDHYDTNPAQISQDVDNQAPSYTATSPNHDAVLPTIPRRAIRKTDWLIRYLMR</sequence>
<protein>
    <submittedName>
        <fullName evidence="1">Uncharacterized protein</fullName>
    </submittedName>
</protein>
<dbReference type="EMBL" id="VFLP01000027">
    <property type="protein sequence ID" value="TRX93674.1"/>
    <property type="molecule type" value="Genomic_DNA"/>
</dbReference>
<name>A0A553I0E5_9PEZI</name>
<dbReference type="Proteomes" id="UP000319160">
    <property type="component" value="Unassembled WGS sequence"/>
</dbReference>
<accession>A0A553I0E5</accession>
<organism evidence="1 2">
    <name type="scientific">Xylaria flabelliformis</name>
    <dbReference type="NCBI Taxonomy" id="2512241"/>
    <lineage>
        <taxon>Eukaryota</taxon>
        <taxon>Fungi</taxon>
        <taxon>Dikarya</taxon>
        <taxon>Ascomycota</taxon>
        <taxon>Pezizomycotina</taxon>
        <taxon>Sordariomycetes</taxon>
        <taxon>Xylariomycetidae</taxon>
        <taxon>Xylariales</taxon>
        <taxon>Xylariaceae</taxon>
        <taxon>Xylaria</taxon>
    </lineage>
</organism>
<comment type="caution">
    <text evidence="1">The sequence shown here is derived from an EMBL/GenBank/DDBJ whole genome shotgun (WGS) entry which is preliminary data.</text>
</comment>
<keyword evidence="2" id="KW-1185">Reference proteome</keyword>